<accession>E3QE42</accession>
<dbReference type="eggNOG" id="ENOG502S2YX">
    <property type="taxonomic scope" value="Eukaryota"/>
</dbReference>
<evidence type="ECO:0008006" key="3">
    <source>
        <dbReference type="Google" id="ProtNLM"/>
    </source>
</evidence>
<dbReference type="HOGENOM" id="CLU_039318_0_0_1"/>
<reference evidence="2" key="1">
    <citation type="journal article" date="2012" name="Nat. Genet.">
        <title>Lifestyle transitions in plant pathogenic Colletotrichum fungi deciphered by genome and transcriptome analyses.</title>
        <authorList>
            <person name="O'Connell R.J."/>
            <person name="Thon M.R."/>
            <person name="Hacquard S."/>
            <person name="Amyotte S.G."/>
            <person name="Kleemann J."/>
            <person name="Torres M.F."/>
            <person name="Damm U."/>
            <person name="Buiate E.A."/>
            <person name="Epstein L."/>
            <person name="Alkan N."/>
            <person name="Altmueller J."/>
            <person name="Alvarado-Balderrama L."/>
            <person name="Bauser C.A."/>
            <person name="Becker C."/>
            <person name="Birren B.W."/>
            <person name="Chen Z."/>
            <person name="Choi J."/>
            <person name="Crouch J.A."/>
            <person name="Duvick J.P."/>
            <person name="Farman M.A."/>
            <person name="Gan P."/>
            <person name="Heiman D."/>
            <person name="Henrissat B."/>
            <person name="Howard R.J."/>
            <person name="Kabbage M."/>
            <person name="Koch C."/>
            <person name="Kracher B."/>
            <person name="Kubo Y."/>
            <person name="Law A.D."/>
            <person name="Lebrun M.-H."/>
            <person name="Lee Y.-H."/>
            <person name="Miyara I."/>
            <person name="Moore N."/>
            <person name="Neumann U."/>
            <person name="Nordstroem K."/>
            <person name="Panaccione D.G."/>
            <person name="Panstruga R."/>
            <person name="Place M."/>
            <person name="Proctor R.H."/>
            <person name="Prusky D."/>
            <person name="Rech G."/>
            <person name="Reinhardt R."/>
            <person name="Rollins J.A."/>
            <person name="Rounsley S."/>
            <person name="Schardl C.L."/>
            <person name="Schwartz D.C."/>
            <person name="Shenoy N."/>
            <person name="Shirasu K."/>
            <person name="Sikhakolli U.R."/>
            <person name="Stueber K."/>
            <person name="Sukno S.A."/>
            <person name="Sweigard J.A."/>
            <person name="Takano Y."/>
            <person name="Takahara H."/>
            <person name="Trail F."/>
            <person name="van der Does H.C."/>
            <person name="Voll L.M."/>
            <person name="Will I."/>
            <person name="Young S."/>
            <person name="Zeng Q."/>
            <person name="Zhang J."/>
            <person name="Zhou S."/>
            <person name="Dickman M.B."/>
            <person name="Schulze-Lefert P."/>
            <person name="Ver Loren van Themaat E."/>
            <person name="Ma L.-J."/>
            <person name="Vaillancourt L.J."/>
        </authorList>
    </citation>
    <scope>NUCLEOTIDE SEQUENCE [LARGE SCALE GENOMIC DNA]</scope>
    <source>
        <strain evidence="2">M1.001 / M2 / FGSC 10212</strain>
    </source>
</reference>
<dbReference type="RefSeq" id="XP_008093150.1">
    <property type="nucleotide sequence ID" value="XM_008094959.1"/>
</dbReference>
<dbReference type="VEuPathDB" id="FungiDB:GLRG_04274"/>
<dbReference type="Proteomes" id="UP000008782">
    <property type="component" value="Unassembled WGS sequence"/>
</dbReference>
<dbReference type="GO" id="GO:0003697">
    <property type="term" value="F:single-stranded DNA binding"/>
    <property type="evidence" value="ECO:0007669"/>
    <property type="project" value="TreeGrafter"/>
</dbReference>
<evidence type="ECO:0000313" key="1">
    <source>
        <dbReference type="EMBL" id="EFQ29130.1"/>
    </source>
</evidence>
<evidence type="ECO:0000313" key="2">
    <source>
        <dbReference type="Proteomes" id="UP000008782"/>
    </source>
</evidence>
<dbReference type="STRING" id="645133.E3QE42"/>
<sequence length="521" mass="58336">MPEISIQAFYKKEFPTARGTAPADRWPRKNDGFTQEEINSGHNYLDRPWNPSEDYENVCIGDIQLGPTRIRFTGRIVNYAPAFLNTKKTYSRPAHQLIVTDDTGAIIVNLVPIGIPISRLVIGQLVIVWASWTGTLAGSNHGNIPFVTMYTPINPADVGTKQFIQFLPHTPENQRLCRVPLEYDDRGRKSKLLPGLMTLGQYLKTGHDTRGARIIVCIKGFGARKRIMMQERTKEAELLEVSVCDDTASCVLTLWEDKASSAKLWKPNETILLLTNPKFVPPRDTKPLPTSAGISLNYNTIVDVDPNFQDANWLREWVTKRVEREAVFLPFPEGVWNAEVAVNGPVRPLFTLAEVDDFARADPATDFTGKLNLTVLGINLLELHRRKMMFCTECCGVPLYANQPSATCKNCMKQQTLVLNARVMGTLADETGCITQGKLVWNAQAWGELFFPAVEPTPPNPVLATADVAKTSASTLTRRDLATMETSELRILEEQILYARLTLTFGWSPFVKRLCVLGVEW</sequence>
<dbReference type="GO" id="GO:0008310">
    <property type="term" value="F:single-stranded DNA 3'-5' DNA exonuclease activity"/>
    <property type="evidence" value="ECO:0007669"/>
    <property type="project" value="TreeGrafter"/>
</dbReference>
<proteinExistence type="predicted"/>
<dbReference type="GeneID" id="24409639"/>
<protein>
    <recommendedName>
        <fullName evidence="3">Nucleic acid-binding protein</fullName>
    </recommendedName>
</protein>
<organism evidence="2">
    <name type="scientific">Colletotrichum graminicola (strain M1.001 / M2 / FGSC 10212)</name>
    <name type="common">Maize anthracnose fungus</name>
    <name type="synonym">Glomerella graminicola</name>
    <dbReference type="NCBI Taxonomy" id="645133"/>
    <lineage>
        <taxon>Eukaryota</taxon>
        <taxon>Fungi</taxon>
        <taxon>Dikarya</taxon>
        <taxon>Ascomycota</taxon>
        <taxon>Pezizomycotina</taxon>
        <taxon>Sordariomycetes</taxon>
        <taxon>Hypocreomycetidae</taxon>
        <taxon>Glomerellales</taxon>
        <taxon>Glomerellaceae</taxon>
        <taxon>Colletotrichum</taxon>
        <taxon>Colletotrichum graminicola species complex</taxon>
    </lineage>
</organism>
<dbReference type="AlphaFoldDB" id="E3QE42"/>
<gene>
    <name evidence="1" type="ORF">GLRG_04274</name>
</gene>
<dbReference type="SUPFAM" id="SSF50249">
    <property type="entry name" value="Nucleic acid-binding proteins"/>
    <property type="match status" value="1"/>
</dbReference>
<dbReference type="Gene3D" id="2.40.50.140">
    <property type="entry name" value="Nucleic acid-binding proteins"/>
    <property type="match status" value="1"/>
</dbReference>
<dbReference type="GO" id="GO:0000712">
    <property type="term" value="P:resolution of meiotic recombination intermediates"/>
    <property type="evidence" value="ECO:0007669"/>
    <property type="project" value="TreeGrafter"/>
</dbReference>
<dbReference type="PANTHER" id="PTHR21166">
    <property type="entry name" value="CELL DIVISION CONTROL PROTEIN 24 OB DOMAIN-CONTAINING PROTEIN-RELATED"/>
    <property type="match status" value="1"/>
</dbReference>
<dbReference type="InterPro" id="IPR012340">
    <property type="entry name" value="NA-bd_OB-fold"/>
</dbReference>
<keyword evidence="2" id="KW-1185">Reference proteome</keyword>
<dbReference type="EMBL" id="GG697343">
    <property type="protein sequence ID" value="EFQ29130.1"/>
    <property type="molecule type" value="Genomic_DNA"/>
</dbReference>
<dbReference type="OrthoDB" id="3248508at2759"/>
<dbReference type="InterPro" id="IPR052469">
    <property type="entry name" value="MEIOB"/>
</dbReference>
<dbReference type="PANTHER" id="PTHR21166:SF2">
    <property type="entry name" value="CELL DIVISION CONTROL PROTEIN 24 OB DOMAIN-CONTAINING PROTEIN-RELATED"/>
    <property type="match status" value="1"/>
</dbReference>
<name>E3QE42_COLGM</name>